<evidence type="ECO:0000313" key="4">
    <source>
        <dbReference type="Proteomes" id="UP000799421"/>
    </source>
</evidence>
<keyword evidence="4" id="KW-1185">Reference proteome</keyword>
<dbReference type="SMART" id="SM01406">
    <property type="entry name" value="PAPA-1"/>
    <property type="match status" value="1"/>
</dbReference>
<dbReference type="Pfam" id="PF04795">
    <property type="entry name" value="PAPA-1"/>
    <property type="match status" value="1"/>
</dbReference>
<feature type="compositionally biased region" description="Acidic residues" evidence="1">
    <location>
        <begin position="123"/>
        <end position="137"/>
    </location>
</feature>
<proteinExistence type="predicted"/>
<feature type="compositionally biased region" description="Basic residues" evidence="1">
    <location>
        <begin position="216"/>
        <end position="225"/>
    </location>
</feature>
<dbReference type="AlphaFoldDB" id="A0A6A7BTF6"/>
<organism evidence="3 4">
    <name type="scientific">Piedraia hortae CBS 480.64</name>
    <dbReference type="NCBI Taxonomy" id="1314780"/>
    <lineage>
        <taxon>Eukaryota</taxon>
        <taxon>Fungi</taxon>
        <taxon>Dikarya</taxon>
        <taxon>Ascomycota</taxon>
        <taxon>Pezizomycotina</taxon>
        <taxon>Dothideomycetes</taxon>
        <taxon>Dothideomycetidae</taxon>
        <taxon>Capnodiales</taxon>
        <taxon>Piedraiaceae</taxon>
        <taxon>Piedraia</taxon>
    </lineage>
</organism>
<feature type="compositionally biased region" description="Acidic residues" evidence="1">
    <location>
        <begin position="75"/>
        <end position="96"/>
    </location>
</feature>
<gene>
    <name evidence="3" type="ORF">K470DRAFT_278561</name>
</gene>
<dbReference type="Proteomes" id="UP000799421">
    <property type="component" value="Unassembled WGS sequence"/>
</dbReference>
<evidence type="ECO:0000313" key="3">
    <source>
        <dbReference type="EMBL" id="KAF2858362.1"/>
    </source>
</evidence>
<dbReference type="EMBL" id="MU006011">
    <property type="protein sequence ID" value="KAF2858362.1"/>
    <property type="molecule type" value="Genomic_DNA"/>
</dbReference>
<dbReference type="GO" id="GO:0006338">
    <property type="term" value="P:chromatin remodeling"/>
    <property type="evidence" value="ECO:0007669"/>
    <property type="project" value="InterPro"/>
</dbReference>
<dbReference type="PANTHER" id="PTHR21561:SF12">
    <property type="entry name" value="INO80 COMPLEX SUBUNIT B"/>
    <property type="match status" value="1"/>
</dbReference>
<dbReference type="OrthoDB" id="2021186at2759"/>
<feature type="compositionally biased region" description="Basic and acidic residues" evidence="1">
    <location>
        <begin position="181"/>
        <end position="212"/>
    </location>
</feature>
<feature type="region of interest" description="Disordered" evidence="1">
    <location>
        <begin position="1"/>
        <end position="225"/>
    </location>
</feature>
<dbReference type="InterPro" id="IPR006880">
    <property type="entry name" value="INO80B_C"/>
</dbReference>
<reference evidence="3" key="1">
    <citation type="journal article" date="2020" name="Stud. Mycol.">
        <title>101 Dothideomycetes genomes: a test case for predicting lifestyles and emergence of pathogens.</title>
        <authorList>
            <person name="Haridas S."/>
            <person name="Albert R."/>
            <person name="Binder M."/>
            <person name="Bloem J."/>
            <person name="Labutti K."/>
            <person name="Salamov A."/>
            <person name="Andreopoulos B."/>
            <person name="Baker S."/>
            <person name="Barry K."/>
            <person name="Bills G."/>
            <person name="Bluhm B."/>
            <person name="Cannon C."/>
            <person name="Castanera R."/>
            <person name="Culley D."/>
            <person name="Daum C."/>
            <person name="Ezra D."/>
            <person name="Gonzalez J."/>
            <person name="Henrissat B."/>
            <person name="Kuo A."/>
            <person name="Liang C."/>
            <person name="Lipzen A."/>
            <person name="Lutzoni F."/>
            <person name="Magnuson J."/>
            <person name="Mondo S."/>
            <person name="Nolan M."/>
            <person name="Ohm R."/>
            <person name="Pangilinan J."/>
            <person name="Park H.-J."/>
            <person name="Ramirez L."/>
            <person name="Alfaro M."/>
            <person name="Sun H."/>
            <person name="Tritt A."/>
            <person name="Yoshinaga Y."/>
            <person name="Zwiers L.-H."/>
            <person name="Turgeon B."/>
            <person name="Goodwin S."/>
            <person name="Spatafora J."/>
            <person name="Crous P."/>
            <person name="Grigoriev I."/>
        </authorList>
    </citation>
    <scope>NUCLEOTIDE SEQUENCE</scope>
    <source>
        <strain evidence="3">CBS 480.64</strain>
    </source>
</reference>
<evidence type="ECO:0000256" key="1">
    <source>
        <dbReference type="SAM" id="MobiDB-lite"/>
    </source>
</evidence>
<protein>
    <recommendedName>
        <fullName evidence="2">INO80 complex subunit B-like conserved region domain-containing protein</fullName>
    </recommendedName>
</protein>
<evidence type="ECO:0000259" key="2">
    <source>
        <dbReference type="SMART" id="SM01406"/>
    </source>
</evidence>
<name>A0A6A7BTF6_9PEZI</name>
<dbReference type="InterPro" id="IPR029523">
    <property type="entry name" value="INO80B/Ies2"/>
</dbReference>
<dbReference type="GO" id="GO:0031011">
    <property type="term" value="C:Ino80 complex"/>
    <property type="evidence" value="ECO:0007669"/>
    <property type="project" value="InterPro"/>
</dbReference>
<accession>A0A6A7BTF6</accession>
<dbReference type="PANTHER" id="PTHR21561">
    <property type="entry name" value="INO80 COMPLEX SUBUNIT B"/>
    <property type="match status" value="1"/>
</dbReference>
<sequence length="279" mass="30837">MEGSNKRLKANTGAAAPPPSNRGTGRLNITVRQPPSKLRQAISAPDQDASESDVTPQPAVRLSRATRNPKVIVEPDSDEVDDEVLSEESDEEVDDDAGVKAPAKLSSSDDELSSLEDARPAGEDGEEDDDDDDDEESPFSRSVTPADPSKLTRRQRMQHDEESGSGGLLALPNEAQRKKHLTAEEHAMRRAEMARRRKNLSEKRSEEVKMETINKLLKKPAPRRRTRAEIMAEAATPAEYVDHERPDGLFTRYVSNAKGSRLGVPQQWLDNGLLTELIK</sequence>
<feature type="domain" description="INO80 complex subunit B-like conserved region" evidence="2">
    <location>
        <begin position="185"/>
        <end position="268"/>
    </location>
</feature>